<reference evidence="2" key="2">
    <citation type="submission" date="2020-11" db="EMBL/GenBank/DDBJ databases">
        <authorList>
            <person name="McCartney M.A."/>
            <person name="Auch B."/>
            <person name="Kono T."/>
            <person name="Mallez S."/>
            <person name="Becker A."/>
            <person name="Gohl D.M."/>
            <person name="Silverstein K.A.T."/>
            <person name="Koren S."/>
            <person name="Bechman K.B."/>
            <person name="Herman A."/>
            <person name="Abrahante J.E."/>
            <person name="Garbe J."/>
        </authorList>
    </citation>
    <scope>NUCLEOTIDE SEQUENCE</scope>
    <source>
        <strain evidence="2">Duluth1</strain>
        <tissue evidence="2">Whole animal</tissue>
    </source>
</reference>
<feature type="signal peptide" evidence="1">
    <location>
        <begin position="1"/>
        <end position="26"/>
    </location>
</feature>
<feature type="chain" id="PRO_5039198116" description="Secreted protein" evidence="1">
    <location>
        <begin position="27"/>
        <end position="93"/>
    </location>
</feature>
<evidence type="ECO:0000313" key="2">
    <source>
        <dbReference type="EMBL" id="KAH3699074.1"/>
    </source>
</evidence>
<evidence type="ECO:0000313" key="3">
    <source>
        <dbReference type="Proteomes" id="UP000828390"/>
    </source>
</evidence>
<reference evidence="2" key="1">
    <citation type="journal article" date="2019" name="bioRxiv">
        <title>The Genome of the Zebra Mussel, Dreissena polymorpha: A Resource for Invasive Species Research.</title>
        <authorList>
            <person name="McCartney M.A."/>
            <person name="Auch B."/>
            <person name="Kono T."/>
            <person name="Mallez S."/>
            <person name="Zhang Y."/>
            <person name="Obille A."/>
            <person name="Becker A."/>
            <person name="Abrahante J.E."/>
            <person name="Garbe J."/>
            <person name="Badalamenti J.P."/>
            <person name="Herman A."/>
            <person name="Mangelson H."/>
            <person name="Liachko I."/>
            <person name="Sullivan S."/>
            <person name="Sone E.D."/>
            <person name="Koren S."/>
            <person name="Silverstein K.A.T."/>
            <person name="Beckman K.B."/>
            <person name="Gohl D.M."/>
        </authorList>
    </citation>
    <scope>NUCLEOTIDE SEQUENCE</scope>
    <source>
        <strain evidence="2">Duluth1</strain>
        <tissue evidence="2">Whole animal</tissue>
    </source>
</reference>
<comment type="caution">
    <text evidence="2">The sequence shown here is derived from an EMBL/GenBank/DDBJ whole genome shotgun (WGS) entry which is preliminary data.</text>
</comment>
<accession>A0A9D3YEG1</accession>
<keyword evidence="3" id="KW-1185">Reference proteome</keyword>
<dbReference type="AlphaFoldDB" id="A0A9D3YEG1"/>
<name>A0A9D3YEG1_DREPO</name>
<proteinExistence type="predicted"/>
<protein>
    <recommendedName>
        <fullName evidence="4">Secreted protein</fullName>
    </recommendedName>
</protein>
<organism evidence="2 3">
    <name type="scientific">Dreissena polymorpha</name>
    <name type="common">Zebra mussel</name>
    <name type="synonym">Mytilus polymorpha</name>
    <dbReference type="NCBI Taxonomy" id="45954"/>
    <lineage>
        <taxon>Eukaryota</taxon>
        <taxon>Metazoa</taxon>
        <taxon>Spiralia</taxon>
        <taxon>Lophotrochozoa</taxon>
        <taxon>Mollusca</taxon>
        <taxon>Bivalvia</taxon>
        <taxon>Autobranchia</taxon>
        <taxon>Heteroconchia</taxon>
        <taxon>Euheterodonta</taxon>
        <taxon>Imparidentia</taxon>
        <taxon>Neoheterodontei</taxon>
        <taxon>Myida</taxon>
        <taxon>Dreissenoidea</taxon>
        <taxon>Dreissenidae</taxon>
        <taxon>Dreissena</taxon>
    </lineage>
</organism>
<dbReference type="EMBL" id="JAIWYP010000015">
    <property type="protein sequence ID" value="KAH3699074.1"/>
    <property type="molecule type" value="Genomic_DNA"/>
</dbReference>
<evidence type="ECO:0008006" key="4">
    <source>
        <dbReference type="Google" id="ProtNLM"/>
    </source>
</evidence>
<sequence length="93" mass="10614">MTRRWQSNAASITCTGLGTLCSPVLSSTTTCPCGRLLRSFSWTMRWRLQPLFREREDTQRLGKSKARHNSYRRDSCRCALLGAIRGTQSSKRC</sequence>
<dbReference type="Proteomes" id="UP000828390">
    <property type="component" value="Unassembled WGS sequence"/>
</dbReference>
<gene>
    <name evidence="2" type="ORF">DPMN_074029</name>
</gene>
<keyword evidence="1" id="KW-0732">Signal</keyword>
<evidence type="ECO:0000256" key="1">
    <source>
        <dbReference type="SAM" id="SignalP"/>
    </source>
</evidence>